<dbReference type="InterPro" id="IPR001179">
    <property type="entry name" value="PPIase_FKBP_dom"/>
</dbReference>
<evidence type="ECO:0000256" key="5">
    <source>
        <dbReference type="SAM" id="SignalP"/>
    </source>
</evidence>
<keyword evidence="8" id="KW-1185">Reference proteome</keyword>
<name>A0A6H0KKN3_9BACE</name>
<evidence type="ECO:0000259" key="6">
    <source>
        <dbReference type="PROSITE" id="PS50059"/>
    </source>
</evidence>
<proteinExistence type="inferred from homology"/>
<accession>A0A6H0KKN3</accession>
<gene>
    <name evidence="7" type="ORF">BacF7301_07125</name>
</gene>
<dbReference type="KEGG" id="bfc:BacF7301_07125"/>
<dbReference type="SUPFAM" id="SSF54534">
    <property type="entry name" value="FKBP-like"/>
    <property type="match status" value="1"/>
</dbReference>
<dbReference type="Pfam" id="PF00254">
    <property type="entry name" value="FKBP_C"/>
    <property type="match status" value="1"/>
</dbReference>
<reference evidence="7 8" key="1">
    <citation type="submission" date="2020-03" db="EMBL/GenBank/DDBJ databases">
        <title>Genomic analysis of Bacteroides faecium CBA7301.</title>
        <authorList>
            <person name="Kim J."/>
            <person name="Roh S.W."/>
        </authorList>
    </citation>
    <scope>NUCLEOTIDE SEQUENCE [LARGE SCALE GENOMIC DNA]</scope>
    <source>
        <strain evidence="7 8">CBA7301</strain>
    </source>
</reference>
<keyword evidence="3 4" id="KW-0413">Isomerase</keyword>
<dbReference type="PROSITE" id="PS51257">
    <property type="entry name" value="PROKAR_LIPOPROTEIN"/>
    <property type="match status" value="1"/>
</dbReference>
<dbReference type="Proteomes" id="UP000501780">
    <property type="component" value="Chromosome"/>
</dbReference>
<dbReference type="InterPro" id="IPR046357">
    <property type="entry name" value="PPIase_dom_sf"/>
</dbReference>
<evidence type="ECO:0000256" key="3">
    <source>
        <dbReference type="PROSITE-ProRule" id="PRU00277"/>
    </source>
</evidence>
<feature type="chain" id="PRO_5026030831" description="Peptidyl-prolyl cis-trans isomerase" evidence="5">
    <location>
        <begin position="22"/>
        <end position="199"/>
    </location>
</feature>
<organism evidence="7 8">
    <name type="scientific">Bacteroides faecium</name>
    <dbReference type="NCBI Taxonomy" id="2715212"/>
    <lineage>
        <taxon>Bacteria</taxon>
        <taxon>Pseudomonadati</taxon>
        <taxon>Bacteroidota</taxon>
        <taxon>Bacteroidia</taxon>
        <taxon>Bacteroidales</taxon>
        <taxon>Bacteroidaceae</taxon>
        <taxon>Bacteroides</taxon>
    </lineage>
</organism>
<comment type="similarity">
    <text evidence="4">Belongs to the FKBP-type PPIase family.</text>
</comment>
<keyword evidence="2 3" id="KW-0697">Rotamase</keyword>
<feature type="domain" description="PPIase FKBP-type" evidence="6">
    <location>
        <begin position="90"/>
        <end position="198"/>
    </location>
</feature>
<evidence type="ECO:0000313" key="7">
    <source>
        <dbReference type="EMBL" id="QIU93930.1"/>
    </source>
</evidence>
<comment type="catalytic activity">
    <reaction evidence="1 3 4">
        <text>[protein]-peptidylproline (omega=180) = [protein]-peptidylproline (omega=0)</text>
        <dbReference type="Rhea" id="RHEA:16237"/>
        <dbReference type="Rhea" id="RHEA-COMP:10747"/>
        <dbReference type="Rhea" id="RHEA-COMP:10748"/>
        <dbReference type="ChEBI" id="CHEBI:83833"/>
        <dbReference type="ChEBI" id="CHEBI:83834"/>
        <dbReference type="EC" id="5.2.1.8"/>
    </reaction>
</comment>
<dbReference type="AlphaFoldDB" id="A0A6H0KKN3"/>
<dbReference type="RefSeq" id="WP_167961531.1">
    <property type="nucleotide sequence ID" value="NZ_CP050831.1"/>
</dbReference>
<keyword evidence="5" id="KW-0732">Signal</keyword>
<evidence type="ECO:0000256" key="2">
    <source>
        <dbReference type="ARBA" id="ARBA00023110"/>
    </source>
</evidence>
<sequence length="199" mass="22348">MSKKIYLFSLILLALAFTACSETEETGKYDNWQARNEAFIDSIANRHADLATRGNLDSIHMITYSKVPIYFKKKTPVGDGKIYNVSPRSTDVVTVYYKGSYILGSVDEQDNFVGEVVEGVFTEANPSIDFSKTAEFAVNSRVIGLSEVLQRMKVGERYEIYVPWKYGYGSSEYTPTGSSIPIKGYSTLIFDIQIISCEF</sequence>
<dbReference type="EC" id="5.2.1.8" evidence="4"/>
<protein>
    <recommendedName>
        <fullName evidence="4">Peptidyl-prolyl cis-trans isomerase</fullName>
        <ecNumber evidence="4">5.2.1.8</ecNumber>
    </recommendedName>
</protein>
<dbReference type="Gene3D" id="3.10.50.40">
    <property type="match status" value="1"/>
</dbReference>
<evidence type="ECO:0000313" key="8">
    <source>
        <dbReference type="Proteomes" id="UP000501780"/>
    </source>
</evidence>
<evidence type="ECO:0000256" key="4">
    <source>
        <dbReference type="RuleBase" id="RU003915"/>
    </source>
</evidence>
<dbReference type="GO" id="GO:0003755">
    <property type="term" value="F:peptidyl-prolyl cis-trans isomerase activity"/>
    <property type="evidence" value="ECO:0007669"/>
    <property type="project" value="UniProtKB-UniRule"/>
</dbReference>
<dbReference type="PROSITE" id="PS50059">
    <property type="entry name" value="FKBP_PPIASE"/>
    <property type="match status" value="1"/>
</dbReference>
<feature type="signal peptide" evidence="5">
    <location>
        <begin position="1"/>
        <end position="21"/>
    </location>
</feature>
<dbReference type="EMBL" id="CP050831">
    <property type="protein sequence ID" value="QIU93930.1"/>
    <property type="molecule type" value="Genomic_DNA"/>
</dbReference>
<evidence type="ECO:0000256" key="1">
    <source>
        <dbReference type="ARBA" id="ARBA00000971"/>
    </source>
</evidence>